<gene>
    <name evidence="1" type="ORF">CHH61_25240</name>
</gene>
<reference evidence="1 2" key="1">
    <citation type="submission" date="2017-07" db="EMBL/GenBank/DDBJ databases">
        <title>Isolation and whole genome analysis of endospore-forming bacteria from heroin.</title>
        <authorList>
            <person name="Kalinowski J."/>
            <person name="Ahrens B."/>
            <person name="Al-Dilaimi A."/>
            <person name="Winkler A."/>
            <person name="Wibberg D."/>
            <person name="Schleenbecker U."/>
            <person name="Ruckert C."/>
            <person name="Wolfel R."/>
            <person name="Grass G."/>
        </authorList>
    </citation>
    <scope>NUCLEOTIDE SEQUENCE [LARGE SCALE GENOMIC DNA]</scope>
    <source>
        <strain evidence="1 2">7523-2</strain>
    </source>
</reference>
<dbReference type="EMBL" id="NPBS01000727">
    <property type="protein sequence ID" value="PAF11905.1"/>
    <property type="molecule type" value="Genomic_DNA"/>
</dbReference>
<dbReference type="Proteomes" id="UP000216133">
    <property type="component" value="Unassembled WGS sequence"/>
</dbReference>
<name>A0A268QVA1_SHOCL</name>
<proteinExistence type="predicted"/>
<evidence type="ECO:0000313" key="1">
    <source>
        <dbReference type="EMBL" id="PAF11905.1"/>
    </source>
</evidence>
<feature type="non-terminal residue" evidence="1">
    <location>
        <position position="71"/>
    </location>
</feature>
<sequence>MLAVAEINYIRHEVHNKDCGYSAVAKKMGRDPRTVKKYAEMEDFNEKPKKKQTRKAPVLGPVKAILDQWIK</sequence>
<organism evidence="1 2">
    <name type="scientific">Shouchella clausii</name>
    <name type="common">Alkalihalobacillus clausii</name>
    <dbReference type="NCBI Taxonomy" id="79880"/>
    <lineage>
        <taxon>Bacteria</taxon>
        <taxon>Bacillati</taxon>
        <taxon>Bacillota</taxon>
        <taxon>Bacilli</taxon>
        <taxon>Bacillales</taxon>
        <taxon>Bacillaceae</taxon>
        <taxon>Shouchella</taxon>
    </lineage>
</organism>
<protein>
    <recommendedName>
        <fullName evidence="3">IS21 family transposase</fullName>
    </recommendedName>
</protein>
<evidence type="ECO:0000313" key="2">
    <source>
        <dbReference type="Proteomes" id="UP000216133"/>
    </source>
</evidence>
<evidence type="ECO:0008006" key="3">
    <source>
        <dbReference type="Google" id="ProtNLM"/>
    </source>
</evidence>
<comment type="caution">
    <text evidence="1">The sequence shown here is derived from an EMBL/GenBank/DDBJ whole genome shotgun (WGS) entry which is preliminary data.</text>
</comment>
<accession>A0A268QVA1</accession>
<dbReference type="AlphaFoldDB" id="A0A268QVA1"/>